<feature type="compositionally biased region" description="Low complexity" evidence="1">
    <location>
        <begin position="1"/>
        <end position="14"/>
    </location>
</feature>
<comment type="caution">
    <text evidence="2">The sequence shown here is derived from an EMBL/GenBank/DDBJ whole genome shotgun (WGS) entry which is preliminary data.</text>
</comment>
<accession>A0A086JHC1</accession>
<protein>
    <submittedName>
        <fullName evidence="2">Uncharacterized protein</fullName>
    </submittedName>
</protein>
<feature type="region of interest" description="Disordered" evidence="1">
    <location>
        <begin position="123"/>
        <end position="163"/>
    </location>
</feature>
<feature type="compositionally biased region" description="Basic and acidic residues" evidence="1">
    <location>
        <begin position="890"/>
        <end position="908"/>
    </location>
</feature>
<dbReference type="Proteomes" id="UP000028828">
    <property type="component" value="Unassembled WGS sequence"/>
</dbReference>
<evidence type="ECO:0000256" key="1">
    <source>
        <dbReference type="SAM" id="MobiDB-lite"/>
    </source>
</evidence>
<dbReference type="OrthoDB" id="348695at2759"/>
<feature type="region of interest" description="Disordered" evidence="1">
    <location>
        <begin position="1"/>
        <end position="32"/>
    </location>
</feature>
<name>A0A086JHC1_TOXGO</name>
<evidence type="ECO:0000313" key="3">
    <source>
        <dbReference type="Proteomes" id="UP000028828"/>
    </source>
</evidence>
<feature type="compositionally biased region" description="Basic and acidic residues" evidence="1">
    <location>
        <begin position="926"/>
        <end position="939"/>
    </location>
</feature>
<dbReference type="EMBL" id="AEYI02001944">
    <property type="protein sequence ID" value="KFG31539.1"/>
    <property type="molecule type" value="Genomic_DNA"/>
</dbReference>
<feature type="compositionally biased region" description="Basic and acidic residues" evidence="1">
    <location>
        <begin position="153"/>
        <end position="163"/>
    </location>
</feature>
<feature type="compositionally biased region" description="Polar residues" evidence="1">
    <location>
        <begin position="779"/>
        <end position="795"/>
    </location>
</feature>
<sequence>MSRLAPLTFTSAPAAAPPPPSAHPPDHGCSTGSAAALRASRRKHLLDLRGAEEELQFLAGRVLQSAGPPHMLPLAELCTRMVALDAACVSRGLLHLTRGLAKALDSSRSLFVGSRKACEERIEAQRQEEERRRDTRRAAAEAEKAKRRATRSRNVEAGESRPLESTKREAFFWSEARSACEDPTGTNGQPDSVCGSPRFTDTDASDDEVEWFNAPVRDEESSCFPWLAARPVSSFDGAQSPRFSEAHPASADALLAPSAGPAVGFSSAQVSSTSSDIAAPTAEATAAASEESGELYVLLQPVPPAEEALGHVDVVVLLCSFLEVGDIISLGRVCRGTVEATLRDEVWLPLLQRKFPKASLVDEDVLNRADQEKQLDEQQQKEIVDALLVRFPPDSPTSLPSLLLAANEALSQIAVSRSNCVKEANNSVQASHEKSLSPKARRLDAEGLLHLLSLHGELFKQDAEGEKFCVNPSAVYSDWGPVNPYAAADWTAEKRKKIEEELATLRGETQGASACDEDKAESESPDNEYKQLGFRRDLTARQAYRLWHTQLLGFDQTRERPWEYKSESNRRGTLPAGHLLDLCERRVRFVRREDPAAVHTLTVLTLEGVAFHIRDGCFNRRVNILQQALCSAHLRIERETRKRFERKLLDLMQFVRGERKFGFYQCRACGARWRSGFTYEEISQQCLRCGLWSKAFRVQTLLSHVAGGPDDPGAPRQSDQSATCHNLLHARAKPGASAGAGSRQESSSVPGGRSCGADRGLLAATGDPPFEGVEGRQSEGGSRQFASTHVSASRAQKNERLHAGASPAGSHQPDRQPLLPTGSRSRGGFRGADRQSAHFQSNRRGRPEASQGRDSLHGLFVPPSERPVPRNPLEGLLPDPPHAVQARGLEVPRERLRGAEKKPRDPVASHRGNVNARVRRSNCGHARSEPPEAKLERQTGRARGTYAEGADGGGVRLSHRNVRGPGATGVNSRSHFAGHGDREEGFGSMTRADAVSKVLNQQNQRSQRHGAGSQDTNSGERMYGWGRK</sequence>
<feature type="compositionally biased region" description="Basic and acidic residues" evidence="1">
    <location>
        <begin position="123"/>
        <end position="144"/>
    </location>
</feature>
<feature type="region of interest" description="Disordered" evidence="1">
    <location>
        <begin position="733"/>
        <end position="1028"/>
    </location>
</feature>
<feature type="region of interest" description="Disordered" evidence="1">
    <location>
        <begin position="179"/>
        <end position="203"/>
    </location>
</feature>
<dbReference type="VEuPathDB" id="ToxoDB:TGP89_216840"/>
<gene>
    <name evidence="2" type="ORF">TGP89_216840</name>
</gene>
<organism evidence="2 3">
    <name type="scientific">Toxoplasma gondii p89</name>
    <dbReference type="NCBI Taxonomy" id="943119"/>
    <lineage>
        <taxon>Eukaryota</taxon>
        <taxon>Sar</taxon>
        <taxon>Alveolata</taxon>
        <taxon>Apicomplexa</taxon>
        <taxon>Conoidasida</taxon>
        <taxon>Coccidia</taxon>
        <taxon>Eucoccidiorida</taxon>
        <taxon>Eimeriorina</taxon>
        <taxon>Sarcocystidae</taxon>
        <taxon>Toxoplasma</taxon>
    </lineage>
</organism>
<proteinExistence type="predicted"/>
<dbReference type="AlphaFoldDB" id="A0A086JHC1"/>
<evidence type="ECO:0000313" key="2">
    <source>
        <dbReference type="EMBL" id="KFG31539.1"/>
    </source>
</evidence>
<reference evidence="2 3" key="1">
    <citation type="submission" date="2014-03" db="EMBL/GenBank/DDBJ databases">
        <authorList>
            <person name="Sibley D."/>
            <person name="Venepally P."/>
            <person name="Karamycheva S."/>
            <person name="Hadjithomas M."/>
            <person name="Khan A."/>
            <person name="Brunk B."/>
            <person name="Roos D."/>
            <person name="Caler E."/>
            <person name="Lorenzi H."/>
        </authorList>
    </citation>
    <scope>NUCLEOTIDE SEQUENCE [LARGE SCALE GENOMIC DNA]</scope>
    <source>
        <strain evidence="3">p89</strain>
    </source>
</reference>
<feature type="region of interest" description="Disordered" evidence="1">
    <location>
        <begin position="507"/>
        <end position="528"/>
    </location>
</feature>